<name>A0A562ULJ9_9ACTN</name>
<dbReference type="InterPro" id="IPR019004">
    <property type="entry name" value="YqeY/Aim41"/>
</dbReference>
<proteinExistence type="predicted"/>
<dbReference type="InterPro" id="IPR042184">
    <property type="entry name" value="YqeY/Aim41_N"/>
</dbReference>
<dbReference type="AlphaFoldDB" id="A0A562ULJ9"/>
<evidence type="ECO:0000313" key="1">
    <source>
        <dbReference type="EMBL" id="TWJ06484.1"/>
    </source>
</evidence>
<dbReference type="Proteomes" id="UP000321617">
    <property type="component" value="Unassembled WGS sequence"/>
</dbReference>
<comment type="caution">
    <text evidence="1">The sequence shown here is derived from an EMBL/GenBank/DDBJ whole genome shotgun (WGS) entry which is preliminary data.</text>
</comment>
<gene>
    <name evidence="1" type="ORF">LX16_5220</name>
</gene>
<accession>A0A562ULJ9</accession>
<reference evidence="1 2" key="1">
    <citation type="journal article" date="2013" name="Stand. Genomic Sci.">
        <title>Genomic Encyclopedia of Type Strains, Phase I: The one thousand microbial genomes (KMG-I) project.</title>
        <authorList>
            <person name="Kyrpides N.C."/>
            <person name="Woyke T."/>
            <person name="Eisen J.A."/>
            <person name="Garrity G."/>
            <person name="Lilburn T.G."/>
            <person name="Beck B.J."/>
            <person name="Whitman W.B."/>
            <person name="Hugenholtz P."/>
            <person name="Klenk H.P."/>
        </authorList>
    </citation>
    <scope>NUCLEOTIDE SEQUENCE [LARGE SCALE GENOMIC DNA]</scope>
    <source>
        <strain evidence="1 2">DSM 45044</strain>
    </source>
</reference>
<evidence type="ECO:0000313" key="2">
    <source>
        <dbReference type="Proteomes" id="UP000321617"/>
    </source>
</evidence>
<dbReference type="PANTHER" id="PTHR28055:SF1">
    <property type="entry name" value="ALTERED INHERITANCE OF MITOCHONDRIA PROTEIN 41, MITOCHONDRIAL"/>
    <property type="match status" value="1"/>
</dbReference>
<organism evidence="1 2">
    <name type="scientific">Stackebrandtia albiflava</name>
    <dbReference type="NCBI Taxonomy" id="406432"/>
    <lineage>
        <taxon>Bacteria</taxon>
        <taxon>Bacillati</taxon>
        <taxon>Actinomycetota</taxon>
        <taxon>Actinomycetes</taxon>
        <taxon>Glycomycetales</taxon>
        <taxon>Glycomycetaceae</taxon>
        <taxon>Stackebrandtia</taxon>
    </lineage>
</organism>
<keyword evidence="2" id="KW-1185">Reference proteome</keyword>
<dbReference type="PANTHER" id="PTHR28055">
    <property type="entry name" value="ALTERED INHERITANCE OF MITOCHONDRIA PROTEIN 41, MITOCHONDRIAL"/>
    <property type="match status" value="1"/>
</dbReference>
<protein>
    <recommendedName>
        <fullName evidence="3">Yqey-like protein</fullName>
    </recommendedName>
</protein>
<sequence length="128" mass="13525">MRRAPAGVRFPHMLDDMRTGLKSAMKQRDRVAVAALRSALAAVDNAGAVPVDDTAEAGTGNAHVAGSVGLGAGETARRHLTDADVRAVVAAEVRERNSAAEEYERLGQTETAERLRAEAEVLNRHLAG</sequence>
<dbReference type="Pfam" id="PF09424">
    <property type="entry name" value="YqeY"/>
    <property type="match status" value="1"/>
</dbReference>
<evidence type="ECO:0008006" key="3">
    <source>
        <dbReference type="Google" id="ProtNLM"/>
    </source>
</evidence>
<dbReference type="Gene3D" id="1.10.1510.10">
    <property type="entry name" value="Uncharacterised protein YqeY/AIM41 PF09424, N-terminal domain"/>
    <property type="match status" value="1"/>
</dbReference>
<dbReference type="EMBL" id="VLLL01000012">
    <property type="protein sequence ID" value="TWJ06484.1"/>
    <property type="molecule type" value="Genomic_DNA"/>
</dbReference>